<dbReference type="GO" id="GO:0098609">
    <property type="term" value="P:cell-cell adhesion"/>
    <property type="evidence" value="ECO:0007669"/>
    <property type="project" value="TreeGrafter"/>
</dbReference>
<name>A0A3P7IZT3_STRVU</name>
<evidence type="ECO:0008006" key="8">
    <source>
        <dbReference type="Google" id="ProtNLM"/>
    </source>
</evidence>
<feature type="repeat" description="FG-GAP" evidence="4">
    <location>
        <begin position="5"/>
        <end position="64"/>
    </location>
</feature>
<keyword evidence="7" id="KW-1185">Reference proteome</keyword>
<evidence type="ECO:0000313" key="7">
    <source>
        <dbReference type="Proteomes" id="UP000270094"/>
    </source>
</evidence>
<keyword evidence="5" id="KW-0675">Receptor</keyword>
<dbReference type="GO" id="GO:0008305">
    <property type="term" value="C:integrin complex"/>
    <property type="evidence" value="ECO:0007669"/>
    <property type="project" value="InterPro"/>
</dbReference>
<keyword evidence="3" id="KW-0325">Glycoprotein</keyword>
<feature type="repeat" description="FG-GAP" evidence="4">
    <location>
        <begin position="93"/>
        <end position="155"/>
    </location>
</feature>
<keyword evidence="5" id="KW-0130">Cell adhesion</keyword>
<dbReference type="GO" id="GO:0009897">
    <property type="term" value="C:external side of plasma membrane"/>
    <property type="evidence" value="ECO:0007669"/>
    <property type="project" value="TreeGrafter"/>
</dbReference>
<dbReference type="GO" id="GO:0007160">
    <property type="term" value="P:cell-matrix adhesion"/>
    <property type="evidence" value="ECO:0007669"/>
    <property type="project" value="TreeGrafter"/>
</dbReference>
<dbReference type="Gene3D" id="2.130.10.130">
    <property type="entry name" value="Integrin alpha, N-terminal"/>
    <property type="match status" value="2"/>
</dbReference>
<reference evidence="6 7" key="1">
    <citation type="submission" date="2018-11" db="EMBL/GenBank/DDBJ databases">
        <authorList>
            <consortium name="Pathogen Informatics"/>
        </authorList>
    </citation>
    <scope>NUCLEOTIDE SEQUENCE [LARGE SCALE GENOMIC DNA]</scope>
</reference>
<organism evidence="6 7">
    <name type="scientific">Strongylus vulgaris</name>
    <name type="common">Blood worm</name>
    <dbReference type="NCBI Taxonomy" id="40348"/>
    <lineage>
        <taxon>Eukaryota</taxon>
        <taxon>Metazoa</taxon>
        <taxon>Ecdysozoa</taxon>
        <taxon>Nematoda</taxon>
        <taxon>Chromadorea</taxon>
        <taxon>Rhabditida</taxon>
        <taxon>Rhabditina</taxon>
        <taxon>Rhabditomorpha</taxon>
        <taxon>Strongyloidea</taxon>
        <taxon>Strongylidae</taxon>
        <taxon>Strongylus</taxon>
    </lineage>
</organism>
<keyword evidence="1" id="KW-0732">Signal</keyword>
<evidence type="ECO:0000313" key="6">
    <source>
        <dbReference type="EMBL" id="VDM78431.1"/>
    </source>
</evidence>
<dbReference type="SUPFAM" id="SSF69318">
    <property type="entry name" value="Integrin alpha N-terminal domain"/>
    <property type="match status" value="2"/>
</dbReference>
<dbReference type="PANTHER" id="PTHR23220:SF133">
    <property type="entry name" value="INTEGRIN ALPHA-PS2"/>
    <property type="match status" value="1"/>
</dbReference>
<comment type="similarity">
    <text evidence="5">Belongs to the integrin alpha chain family.</text>
</comment>
<evidence type="ECO:0000256" key="2">
    <source>
        <dbReference type="ARBA" id="ARBA00022737"/>
    </source>
</evidence>
<dbReference type="EMBL" id="UYYB01101932">
    <property type="protein sequence ID" value="VDM78431.1"/>
    <property type="molecule type" value="Genomic_DNA"/>
</dbReference>
<gene>
    <name evidence="6" type="ORF">SVUK_LOCUS13429</name>
</gene>
<dbReference type="AlphaFoldDB" id="A0A3P7IZT3"/>
<dbReference type="GO" id="GO:0007229">
    <property type="term" value="P:integrin-mediated signaling pathway"/>
    <property type="evidence" value="ECO:0007669"/>
    <property type="project" value="UniProtKB-KW"/>
</dbReference>
<dbReference type="PANTHER" id="PTHR23220">
    <property type="entry name" value="INTEGRIN ALPHA"/>
    <property type="match status" value="1"/>
</dbReference>
<dbReference type="InterPro" id="IPR013517">
    <property type="entry name" value="FG-GAP"/>
</dbReference>
<dbReference type="SMART" id="SM00191">
    <property type="entry name" value="Int_alpha"/>
    <property type="match status" value="2"/>
</dbReference>
<dbReference type="Pfam" id="PF01839">
    <property type="entry name" value="FG-GAP"/>
    <property type="match status" value="1"/>
</dbReference>
<dbReference type="InterPro" id="IPR013519">
    <property type="entry name" value="Int_alpha_beta-p"/>
</dbReference>
<comment type="subcellular location">
    <subcellularLocation>
        <location evidence="5">Membrane</location>
        <topology evidence="5">Single-pass type I membrane protein</topology>
    </subcellularLocation>
</comment>
<evidence type="ECO:0000256" key="5">
    <source>
        <dbReference type="RuleBase" id="RU003762"/>
    </source>
</evidence>
<protein>
    <recommendedName>
        <fullName evidence="8">Integrin alpha-2 domain-containing protein</fullName>
    </recommendedName>
</protein>
<keyword evidence="5" id="KW-0401">Integrin</keyword>
<evidence type="ECO:0000256" key="1">
    <source>
        <dbReference type="ARBA" id="ARBA00022729"/>
    </source>
</evidence>
<dbReference type="GO" id="GO:0033627">
    <property type="term" value="P:cell adhesion mediated by integrin"/>
    <property type="evidence" value="ECO:0007669"/>
    <property type="project" value="TreeGrafter"/>
</dbReference>
<dbReference type="GO" id="GO:0005178">
    <property type="term" value="F:integrin binding"/>
    <property type="evidence" value="ECO:0007669"/>
    <property type="project" value="TreeGrafter"/>
</dbReference>
<keyword evidence="2" id="KW-0677">Repeat</keyword>
<dbReference type="PRINTS" id="PR01185">
    <property type="entry name" value="INTEGRINA"/>
</dbReference>
<proteinExistence type="inferred from homology"/>
<accession>A0A3P7IZT3</accession>
<dbReference type="Proteomes" id="UP000270094">
    <property type="component" value="Unassembled WGS sequence"/>
</dbReference>
<dbReference type="PROSITE" id="PS51470">
    <property type="entry name" value="FG_GAP"/>
    <property type="match status" value="2"/>
</dbReference>
<evidence type="ECO:0000256" key="4">
    <source>
        <dbReference type="PROSITE-ProRule" id="PRU00803"/>
    </source>
</evidence>
<evidence type="ECO:0000256" key="3">
    <source>
        <dbReference type="ARBA" id="ARBA00023180"/>
    </source>
</evidence>
<dbReference type="OrthoDB" id="5837389at2759"/>
<dbReference type="InterPro" id="IPR000413">
    <property type="entry name" value="Integrin_alpha"/>
</dbReference>
<sequence>MGVFDRTSVIVGEDQWGRFGFSLAAVGDLNQDGYNDFIVGAPYAGKNKAGAVYVMHGSKDGVRPKYTQKIEGGAMGAKTSTFGFAVAGGVDVDGNGMPAMGAKTSTFGFAVAGGVDVDGNGMPDIAVGAWKSGNVAVMTTKPVVTVTGQTDADSVTINVEDKNCDVDAKIGKQAW</sequence>
<dbReference type="InterPro" id="IPR028994">
    <property type="entry name" value="Integrin_alpha_N"/>
</dbReference>